<proteinExistence type="predicted"/>
<dbReference type="EMBL" id="CM026431">
    <property type="protein sequence ID" value="KAG0558928.1"/>
    <property type="molecule type" value="Genomic_DNA"/>
</dbReference>
<comment type="caution">
    <text evidence="1">The sequence shown here is derived from an EMBL/GenBank/DDBJ whole genome shotgun (WGS) entry which is preliminary data.</text>
</comment>
<dbReference type="SUPFAM" id="SSF101148">
    <property type="entry name" value="Plant invertase/pectin methylesterase inhibitor"/>
    <property type="match status" value="1"/>
</dbReference>
<accession>A0A8T0GMF8</accession>
<sequence length="213" mass="23451">MVEMDKCYTLVCVVVFLGSIIHGFTVGVRNGNRIGSKVGVENITLASEGSLSDRSGVTRQSLRISETEANSTFGFIVLQTGPDPAITAAMDNCVKALKQSTEQVEAVAAAFESFDATAQGQAFDDFRAQMNAAVEISRSCFKDCFVELSFDDWEAVRQLQSVCARQLQSHIQVWVDAEELYSQYLDLEFNRAQITRSTSWWSTSSNSSDVSEP</sequence>
<evidence type="ECO:0000313" key="2">
    <source>
        <dbReference type="Proteomes" id="UP000822688"/>
    </source>
</evidence>
<dbReference type="AlphaFoldDB" id="A0A8T0GMF8"/>
<organism evidence="1 2">
    <name type="scientific">Ceratodon purpureus</name>
    <name type="common">Fire moss</name>
    <name type="synonym">Dicranum purpureum</name>
    <dbReference type="NCBI Taxonomy" id="3225"/>
    <lineage>
        <taxon>Eukaryota</taxon>
        <taxon>Viridiplantae</taxon>
        <taxon>Streptophyta</taxon>
        <taxon>Embryophyta</taxon>
        <taxon>Bryophyta</taxon>
        <taxon>Bryophytina</taxon>
        <taxon>Bryopsida</taxon>
        <taxon>Dicranidae</taxon>
        <taxon>Pseudoditrichales</taxon>
        <taxon>Ditrichaceae</taxon>
        <taxon>Ceratodon</taxon>
    </lineage>
</organism>
<protein>
    <submittedName>
        <fullName evidence="1">Uncharacterized protein</fullName>
    </submittedName>
</protein>
<gene>
    <name evidence="1" type="ORF">KC19_10G065200</name>
</gene>
<dbReference type="Gene3D" id="1.20.140.40">
    <property type="entry name" value="Invertase/pectin methylesterase inhibitor family protein"/>
    <property type="match status" value="1"/>
</dbReference>
<evidence type="ECO:0000313" key="1">
    <source>
        <dbReference type="EMBL" id="KAG0558928.1"/>
    </source>
</evidence>
<dbReference type="Proteomes" id="UP000822688">
    <property type="component" value="Chromosome 10"/>
</dbReference>
<keyword evidence="2" id="KW-1185">Reference proteome</keyword>
<dbReference type="InterPro" id="IPR035513">
    <property type="entry name" value="Invertase/methylesterase_inhib"/>
</dbReference>
<reference evidence="1" key="1">
    <citation type="submission" date="2020-06" db="EMBL/GenBank/DDBJ databases">
        <title>WGS assembly of Ceratodon purpureus strain R40.</title>
        <authorList>
            <person name="Carey S.B."/>
            <person name="Jenkins J."/>
            <person name="Shu S."/>
            <person name="Lovell J.T."/>
            <person name="Sreedasyam A."/>
            <person name="Maumus F."/>
            <person name="Tiley G.P."/>
            <person name="Fernandez-Pozo N."/>
            <person name="Barry K."/>
            <person name="Chen C."/>
            <person name="Wang M."/>
            <person name="Lipzen A."/>
            <person name="Daum C."/>
            <person name="Saski C.A."/>
            <person name="Payton A.C."/>
            <person name="Mcbreen J.C."/>
            <person name="Conrad R.E."/>
            <person name="Kollar L.M."/>
            <person name="Olsson S."/>
            <person name="Huttunen S."/>
            <person name="Landis J.B."/>
            <person name="Wickett N.J."/>
            <person name="Johnson M.G."/>
            <person name="Rensing S.A."/>
            <person name="Grimwood J."/>
            <person name="Schmutz J."/>
            <person name="Mcdaniel S.F."/>
        </authorList>
    </citation>
    <scope>NUCLEOTIDE SEQUENCE</scope>
    <source>
        <strain evidence="1">R40</strain>
    </source>
</reference>
<name>A0A8T0GMF8_CERPU</name>